<feature type="region of interest" description="Disordered" evidence="1">
    <location>
        <begin position="282"/>
        <end position="318"/>
    </location>
</feature>
<gene>
    <name evidence="3" type="ORF">M409DRAFT_27637</name>
</gene>
<feature type="region of interest" description="Disordered" evidence="1">
    <location>
        <begin position="1"/>
        <end position="20"/>
    </location>
</feature>
<feature type="region of interest" description="Disordered" evidence="1">
    <location>
        <begin position="255"/>
        <end position="274"/>
    </location>
</feature>
<feature type="transmembrane region" description="Helical" evidence="2">
    <location>
        <begin position="219"/>
        <end position="242"/>
    </location>
</feature>
<accession>A0A6A6C6T9</accession>
<proteinExistence type="predicted"/>
<name>A0A6A6C6T9_ZASCE</name>
<keyword evidence="2" id="KW-0812">Transmembrane</keyword>
<keyword evidence="4" id="KW-1185">Reference proteome</keyword>
<reference evidence="3" key="1">
    <citation type="journal article" date="2020" name="Stud. Mycol.">
        <title>101 Dothideomycetes genomes: a test case for predicting lifestyles and emergence of pathogens.</title>
        <authorList>
            <person name="Haridas S."/>
            <person name="Albert R."/>
            <person name="Binder M."/>
            <person name="Bloem J."/>
            <person name="Labutti K."/>
            <person name="Salamov A."/>
            <person name="Andreopoulos B."/>
            <person name="Baker S."/>
            <person name="Barry K."/>
            <person name="Bills G."/>
            <person name="Bluhm B."/>
            <person name="Cannon C."/>
            <person name="Castanera R."/>
            <person name="Culley D."/>
            <person name="Daum C."/>
            <person name="Ezra D."/>
            <person name="Gonzalez J."/>
            <person name="Henrissat B."/>
            <person name="Kuo A."/>
            <person name="Liang C."/>
            <person name="Lipzen A."/>
            <person name="Lutzoni F."/>
            <person name="Magnuson J."/>
            <person name="Mondo S."/>
            <person name="Nolan M."/>
            <person name="Ohm R."/>
            <person name="Pangilinan J."/>
            <person name="Park H.-J."/>
            <person name="Ramirez L."/>
            <person name="Alfaro M."/>
            <person name="Sun H."/>
            <person name="Tritt A."/>
            <person name="Yoshinaga Y."/>
            <person name="Zwiers L.-H."/>
            <person name="Turgeon B."/>
            <person name="Goodwin S."/>
            <person name="Spatafora J."/>
            <person name="Crous P."/>
            <person name="Grigoriev I."/>
        </authorList>
    </citation>
    <scope>NUCLEOTIDE SEQUENCE</scope>
    <source>
        <strain evidence="3">ATCC 36951</strain>
    </source>
</reference>
<evidence type="ECO:0000256" key="2">
    <source>
        <dbReference type="SAM" id="Phobius"/>
    </source>
</evidence>
<sequence length="318" mass="33548">MSTTTAASSTSAATTATGDASALTTAFTPPARCTQTSLMFGMLAPRSEIWINEPVPYHNVNNIHGPSYRNGVVDRACDDPIGVPAELGNGHDGSRQLHRLLSTVKTTHWPVLRLRWMDIVQAGGTCYSDLSSGQVLTQVTQYNDKSISATIPFTATAAGAQVYAHPMDGYSAQEAQVTVFHTANSHNATTTSPATLASATQSTTAAPDSSSGSGLSGGAIAGVVIGVLAGVALLAALIFFLLRRRWDRSAQPTPLQLEDEEMREIPETPAETKTAVVAEIYGPGRNELGTDRGVDAELSGEAREPAELDAEYSSTERR</sequence>
<dbReference type="PANTHER" id="PTHR16861:SF4">
    <property type="entry name" value="SH3 DOMAIN PROTEIN (AFU_ORTHOLOGUE AFUA_1G13610)"/>
    <property type="match status" value="1"/>
</dbReference>
<dbReference type="Proteomes" id="UP000799537">
    <property type="component" value="Unassembled WGS sequence"/>
</dbReference>
<dbReference type="OrthoDB" id="5985073at2759"/>
<dbReference type="GeneID" id="54561925"/>
<feature type="region of interest" description="Disordered" evidence="1">
    <location>
        <begin position="190"/>
        <end position="212"/>
    </location>
</feature>
<dbReference type="AlphaFoldDB" id="A0A6A6C6T9"/>
<feature type="compositionally biased region" description="Basic and acidic residues" evidence="1">
    <location>
        <begin position="288"/>
        <end position="306"/>
    </location>
</feature>
<organism evidence="3 4">
    <name type="scientific">Zasmidium cellare ATCC 36951</name>
    <dbReference type="NCBI Taxonomy" id="1080233"/>
    <lineage>
        <taxon>Eukaryota</taxon>
        <taxon>Fungi</taxon>
        <taxon>Dikarya</taxon>
        <taxon>Ascomycota</taxon>
        <taxon>Pezizomycotina</taxon>
        <taxon>Dothideomycetes</taxon>
        <taxon>Dothideomycetidae</taxon>
        <taxon>Mycosphaerellales</taxon>
        <taxon>Mycosphaerellaceae</taxon>
        <taxon>Zasmidium</taxon>
    </lineage>
</organism>
<keyword evidence="2" id="KW-1133">Transmembrane helix</keyword>
<evidence type="ECO:0000256" key="1">
    <source>
        <dbReference type="SAM" id="MobiDB-lite"/>
    </source>
</evidence>
<protein>
    <submittedName>
        <fullName evidence="3">Uncharacterized protein</fullName>
    </submittedName>
</protein>
<dbReference type="PANTHER" id="PTHR16861">
    <property type="entry name" value="GLYCOPROTEIN 38"/>
    <property type="match status" value="1"/>
</dbReference>
<dbReference type="RefSeq" id="XP_033662799.1">
    <property type="nucleotide sequence ID" value="XM_033808653.1"/>
</dbReference>
<dbReference type="EMBL" id="ML993616">
    <property type="protein sequence ID" value="KAF2161910.1"/>
    <property type="molecule type" value="Genomic_DNA"/>
</dbReference>
<evidence type="ECO:0000313" key="3">
    <source>
        <dbReference type="EMBL" id="KAF2161910.1"/>
    </source>
</evidence>
<evidence type="ECO:0000313" key="4">
    <source>
        <dbReference type="Proteomes" id="UP000799537"/>
    </source>
</evidence>
<keyword evidence="2" id="KW-0472">Membrane</keyword>